<dbReference type="Proteomes" id="UP001152484">
    <property type="component" value="Unassembled WGS sequence"/>
</dbReference>
<keyword evidence="4" id="KW-0505">Motor protein</keyword>
<sequence length="637" mass="70432">MATYAPIMSSYDGRIRPLLDCIDKLRSLNISQEGIQLPTIVVVGDQSSGKSSVLESLAGISLPMAQGMSTRVPLIMRLQNQPDPDCPPEIHLEFGGKIVPTDEAQIVDAITSATNEIAGRGKGISRTPLTLTVKKCGVPDLTMVDLPGITRVPVRGQPHDIYEQIRDMILEYITSEESIILNVLSATVDFPTCESIRMSQKVDKTGERTLAVVTKADIAPQGLLEKVTANEVQIGLGYVCVRNRIGSESYEDARSEEAKLFDTHPLLSSIDKSMVSIPVLADKLVSIQERIISKCLPDIVKKINDKLESNLAELNRLPPTLTSMSEALAVLVRVLNSTKNSLSKLLLTADFEEYLGETDMHGIAKLMAMVNGGTAVLKSENLENKGGKGFLMDEISELEMGGLSNFLPHRAFIYMLQKRLNQISPLLVKLVGDIWMYIGTVVTNVLLLHSKNCPQVKSCTTRAAEKLIAKKKSGSVSWVMEMIGMEKLGNYTCNPEYFATYDTLMLKQGQLTESGFEIAEIGVGAIEVGHLKSYRPDVVRQAFDIKMRMVAYWKIVRMRIVDGMVLHILFTCQKLVDKEIEDEVIKDLTGHGGIEKMLEDSALDAEKRQCLLKSIEILEESRDVVAKMMDRITLTNE</sequence>
<dbReference type="InterPro" id="IPR003130">
    <property type="entry name" value="GED"/>
</dbReference>
<dbReference type="OrthoDB" id="6116577at2759"/>
<evidence type="ECO:0000256" key="3">
    <source>
        <dbReference type="ARBA" id="ARBA00023134"/>
    </source>
</evidence>
<comment type="caution">
    <text evidence="7">The sequence shown here is derived from an EMBL/GenBank/DDBJ whole genome shotgun (WGS) entry which is preliminary data.</text>
</comment>
<keyword evidence="2" id="KW-0547">Nucleotide-binding</keyword>
<dbReference type="GO" id="GO:0003924">
    <property type="term" value="F:GTPase activity"/>
    <property type="evidence" value="ECO:0007669"/>
    <property type="project" value="InterPro"/>
</dbReference>
<dbReference type="Pfam" id="PF00350">
    <property type="entry name" value="Dynamin_N"/>
    <property type="match status" value="1"/>
</dbReference>
<dbReference type="GO" id="GO:0005874">
    <property type="term" value="C:microtubule"/>
    <property type="evidence" value="ECO:0007669"/>
    <property type="project" value="TreeGrafter"/>
</dbReference>
<dbReference type="PROSITE" id="PS51388">
    <property type="entry name" value="GED"/>
    <property type="match status" value="1"/>
</dbReference>
<dbReference type="InterPro" id="IPR020850">
    <property type="entry name" value="GED_dom"/>
</dbReference>
<evidence type="ECO:0000256" key="2">
    <source>
        <dbReference type="ARBA" id="ARBA00022741"/>
    </source>
</evidence>
<proteinExistence type="predicted"/>
<dbReference type="GO" id="GO:0005525">
    <property type="term" value="F:GTP binding"/>
    <property type="evidence" value="ECO:0007669"/>
    <property type="project" value="UniProtKB-KW"/>
</dbReference>
<dbReference type="InterPro" id="IPR022812">
    <property type="entry name" value="Dynamin"/>
</dbReference>
<protein>
    <recommendedName>
        <fullName evidence="9">Dynamin-related protein 4C-like</fullName>
    </recommendedName>
</protein>
<evidence type="ECO:0008006" key="9">
    <source>
        <dbReference type="Google" id="ProtNLM"/>
    </source>
</evidence>
<dbReference type="CDD" id="cd08771">
    <property type="entry name" value="DLP_1"/>
    <property type="match status" value="1"/>
</dbReference>
<dbReference type="SMART" id="SM00053">
    <property type="entry name" value="DYNc"/>
    <property type="match status" value="1"/>
</dbReference>
<dbReference type="Pfam" id="PF02212">
    <property type="entry name" value="GED"/>
    <property type="match status" value="1"/>
</dbReference>
<dbReference type="PROSITE" id="PS51718">
    <property type="entry name" value="G_DYNAMIN_2"/>
    <property type="match status" value="1"/>
</dbReference>
<feature type="domain" description="Dynamin-type G" evidence="6">
    <location>
        <begin position="34"/>
        <end position="297"/>
    </location>
</feature>
<evidence type="ECO:0000313" key="8">
    <source>
        <dbReference type="Proteomes" id="UP001152484"/>
    </source>
</evidence>
<dbReference type="GO" id="GO:0016020">
    <property type="term" value="C:membrane"/>
    <property type="evidence" value="ECO:0007669"/>
    <property type="project" value="TreeGrafter"/>
</dbReference>
<dbReference type="Gene3D" id="3.40.50.300">
    <property type="entry name" value="P-loop containing nucleotide triphosphate hydrolases"/>
    <property type="match status" value="1"/>
</dbReference>
<dbReference type="InterPro" id="IPR045063">
    <property type="entry name" value="Dynamin_N"/>
</dbReference>
<dbReference type="EMBL" id="CAMAPE010000006">
    <property type="protein sequence ID" value="CAH9071015.1"/>
    <property type="molecule type" value="Genomic_DNA"/>
</dbReference>
<evidence type="ECO:0000313" key="7">
    <source>
        <dbReference type="EMBL" id="CAH9071015.1"/>
    </source>
</evidence>
<evidence type="ECO:0000259" key="6">
    <source>
        <dbReference type="PROSITE" id="PS51718"/>
    </source>
</evidence>
<organism evidence="7 8">
    <name type="scientific">Cuscuta europaea</name>
    <name type="common">European dodder</name>
    <dbReference type="NCBI Taxonomy" id="41803"/>
    <lineage>
        <taxon>Eukaryota</taxon>
        <taxon>Viridiplantae</taxon>
        <taxon>Streptophyta</taxon>
        <taxon>Embryophyta</taxon>
        <taxon>Tracheophyta</taxon>
        <taxon>Spermatophyta</taxon>
        <taxon>Magnoliopsida</taxon>
        <taxon>eudicotyledons</taxon>
        <taxon>Gunneridae</taxon>
        <taxon>Pentapetalae</taxon>
        <taxon>asterids</taxon>
        <taxon>lamiids</taxon>
        <taxon>Solanales</taxon>
        <taxon>Convolvulaceae</taxon>
        <taxon>Cuscuteae</taxon>
        <taxon>Cuscuta</taxon>
        <taxon>Cuscuta subgen. Cuscuta</taxon>
    </lineage>
</organism>
<dbReference type="GO" id="GO:0009536">
    <property type="term" value="C:plastid"/>
    <property type="evidence" value="ECO:0007669"/>
    <property type="project" value="UniProtKB-SubCell"/>
</dbReference>
<reference evidence="7" key="1">
    <citation type="submission" date="2022-07" db="EMBL/GenBank/DDBJ databases">
        <authorList>
            <person name="Macas J."/>
            <person name="Novak P."/>
            <person name="Neumann P."/>
        </authorList>
    </citation>
    <scope>NUCLEOTIDE SEQUENCE</scope>
</reference>
<dbReference type="InterPro" id="IPR027417">
    <property type="entry name" value="P-loop_NTPase"/>
</dbReference>
<comment type="subcellular location">
    <subcellularLocation>
        <location evidence="1">Plastid</location>
    </subcellularLocation>
</comment>
<dbReference type="InterPro" id="IPR000375">
    <property type="entry name" value="Dynamin_stalk"/>
</dbReference>
<dbReference type="InterPro" id="IPR001401">
    <property type="entry name" value="Dynamin_GTPase"/>
</dbReference>
<accession>A0A9P1E0H9</accession>
<dbReference type="PANTHER" id="PTHR11566">
    <property type="entry name" value="DYNAMIN"/>
    <property type="match status" value="1"/>
</dbReference>
<evidence type="ECO:0000256" key="4">
    <source>
        <dbReference type="ARBA" id="ARBA00023175"/>
    </source>
</evidence>
<dbReference type="AlphaFoldDB" id="A0A9P1E0H9"/>
<dbReference type="Pfam" id="PF01031">
    <property type="entry name" value="Dynamin_M"/>
    <property type="match status" value="1"/>
</dbReference>
<dbReference type="PRINTS" id="PR00195">
    <property type="entry name" value="DYNAMIN"/>
</dbReference>
<evidence type="ECO:0000259" key="5">
    <source>
        <dbReference type="PROSITE" id="PS51388"/>
    </source>
</evidence>
<evidence type="ECO:0000256" key="1">
    <source>
        <dbReference type="ARBA" id="ARBA00004474"/>
    </source>
</evidence>
<dbReference type="GO" id="GO:0008017">
    <property type="term" value="F:microtubule binding"/>
    <property type="evidence" value="ECO:0007669"/>
    <property type="project" value="TreeGrafter"/>
</dbReference>
<dbReference type="PANTHER" id="PTHR11566:SF173">
    <property type="entry name" value="DYNAMIN-RELATED PROTEIN 4C"/>
    <property type="match status" value="1"/>
</dbReference>
<dbReference type="FunFam" id="3.40.50.300:FF:001237">
    <property type="entry name" value="Dynamin-related protein 4C"/>
    <property type="match status" value="1"/>
</dbReference>
<dbReference type="SUPFAM" id="SSF52540">
    <property type="entry name" value="P-loop containing nucleoside triphosphate hydrolases"/>
    <property type="match status" value="1"/>
</dbReference>
<gene>
    <name evidence="7" type="ORF">CEURO_LOCUS3868</name>
</gene>
<keyword evidence="8" id="KW-1185">Reference proteome</keyword>
<name>A0A9P1E0H9_CUSEU</name>
<keyword evidence="3" id="KW-0342">GTP-binding</keyword>
<feature type="domain" description="GED" evidence="5">
    <location>
        <begin position="542"/>
        <end position="633"/>
    </location>
</feature>
<dbReference type="InterPro" id="IPR030381">
    <property type="entry name" value="G_DYNAMIN_dom"/>
</dbReference>
<dbReference type="Gene3D" id="1.20.120.1240">
    <property type="entry name" value="Dynamin, middle domain"/>
    <property type="match status" value="1"/>
</dbReference>